<dbReference type="Pfam" id="PF00005">
    <property type="entry name" value="ABC_tran"/>
    <property type="match status" value="1"/>
</dbReference>
<evidence type="ECO:0000256" key="4">
    <source>
        <dbReference type="ARBA" id="ARBA00022840"/>
    </source>
</evidence>
<dbReference type="PROSITE" id="PS50893">
    <property type="entry name" value="ABC_TRANSPORTER_2"/>
    <property type="match status" value="1"/>
</dbReference>
<reference evidence="10" key="1">
    <citation type="submission" date="2022-01" db="EMBL/GenBank/DDBJ databases">
        <authorList>
            <person name="Wang Y."/>
        </authorList>
    </citation>
    <scope>NUCLEOTIDE SEQUENCE</scope>
    <source>
        <strain evidence="10">WB101</strain>
    </source>
</reference>
<proteinExistence type="predicted"/>
<evidence type="ECO:0000313" key="10">
    <source>
        <dbReference type="EMBL" id="MCG2590967.1"/>
    </source>
</evidence>
<evidence type="ECO:0000259" key="8">
    <source>
        <dbReference type="PROSITE" id="PS50893"/>
    </source>
</evidence>
<feature type="domain" description="ABC transporter" evidence="8">
    <location>
        <begin position="360"/>
        <end position="596"/>
    </location>
</feature>
<dbReference type="GO" id="GO:0005524">
    <property type="term" value="F:ATP binding"/>
    <property type="evidence" value="ECO:0007669"/>
    <property type="project" value="UniProtKB-KW"/>
</dbReference>
<evidence type="ECO:0000313" key="11">
    <source>
        <dbReference type="Proteomes" id="UP001165366"/>
    </source>
</evidence>
<feature type="transmembrane region" description="Helical" evidence="7">
    <location>
        <begin position="155"/>
        <end position="173"/>
    </location>
</feature>
<evidence type="ECO:0000259" key="9">
    <source>
        <dbReference type="PROSITE" id="PS50929"/>
    </source>
</evidence>
<dbReference type="InterPro" id="IPR017871">
    <property type="entry name" value="ABC_transporter-like_CS"/>
</dbReference>
<dbReference type="Gene3D" id="3.40.50.300">
    <property type="entry name" value="P-loop containing nucleotide triphosphate hydrolases"/>
    <property type="match status" value="1"/>
</dbReference>
<dbReference type="PANTHER" id="PTHR24221">
    <property type="entry name" value="ATP-BINDING CASSETTE SUB-FAMILY B"/>
    <property type="match status" value="1"/>
</dbReference>
<dbReference type="PROSITE" id="PS00211">
    <property type="entry name" value="ABC_TRANSPORTER_1"/>
    <property type="match status" value="1"/>
</dbReference>
<organism evidence="10 11">
    <name type="scientific">Rhodohalobacter sulfatireducens</name>
    <dbReference type="NCBI Taxonomy" id="2911366"/>
    <lineage>
        <taxon>Bacteria</taxon>
        <taxon>Pseudomonadati</taxon>
        <taxon>Balneolota</taxon>
        <taxon>Balneolia</taxon>
        <taxon>Balneolales</taxon>
        <taxon>Balneolaceae</taxon>
        <taxon>Rhodohalobacter</taxon>
    </lineage>
</organism>
<dbReference type="EMBL" id="JAKLWS010000052">
    <property type="protein sequence ID" value="MCG2590967.1"/>
    <property type="molecule type" value="Genomic_DNA"/>
</dbReference>
<keyword evidence="3" id="KW-0547">Nucleotide-binding</keyword>
<dbReference type="InterPro" id="IPR027417">
    <property type="entry name" value="P-loop_NTPase"/>
</dbReference>
<evidence type="ECO:0000256" key="5">
    <source>
        <dbReference type="ARBA" id="ARBA00022989"/>
    </source>
</evidence>
<dbReference type="InterPro" id="IPR036640">
    <property type="entry name" value="ABC1_TM_sf"/>
</dbReference>
<dbReference type="InterPro" id="IPR003439">
    <property type="entry name" value="ABC_transporter-like_ATP-bd"/>
</dbReference>
<evidence type="ECO:0000256" key="1">
    <source>
        <dbReference type="ARBA" id="ARBA00004651"/>
    </source>
</evidence>
<feature type="transmembrane region" description="Helical" evidence="7">
    <location>
        <begin position="75"/>
        <end position="99"/>
    </location>
</feature>
<dbReference type="InterPro" id="IPR039421">
    <property type="entry name" value="Type_1_exporter"/>
</dbReference>
<keyword evidence="11" id="KW-1185">Reference proteome</keyword>
<feature type="domain" description="ABC transmembrane type-1" evidence="9">
    <location>
        <begin position="22"/>
        <end position="321"/>
    </location>
</feature>
<dbReference type="Pfam" id="PF00664">
    <property type="entry name" value="ABC_membrane"/>
    <property type="match status" value="1"/>
</dbReference>
<dbReference type="Gene3D" id="1.20.1560.10">
    <property type="entry name" value="ABC transporter type 1, transmembrane domain"/>
    <property type="match status" value="1"/>
</dbReference>
<feature type="transmembrane region" description="Helical" evidence="7">
    <location>
        <begin position="21"/>
        <end position="49"/>
    </location>
</feature>
<dbReference type="SMART" id="SM00382">
    <property type="entry name" value="AAA"/>
    <property type="match status" value="1"/>
</dbReference>
<dbReference type="InterPro" id="IPR011527">
    <property type="entry name" value="ABC1_TM_dom"/>
</dbReference>
<dbReference type="PROSITE" id="PS50929">
    <property type="entry name" value="ABC_TM1F"/>
    <property type="match status" value="1"/>
</dbReference>
<keyword evidence="5 7" id="KW-1133">Transmembrane helix</keyword>
<dbReference type="Proteomes" id="UP001165366">
    <property type="component" value="Unassembled WGS sequence"/>
</dbReference>
<evidence type="ECO:0000256" key="3">
    <source>
        <dbReference type="ARBA" id="ARBA00022741"/>
    </source>
</evidence>
<dbReference type="InterPro" id="IPR003593">
    <property type="entry name" value="AAA+_ATPase"/>
</dbReference>
<dbReference type="SUPFAM" id="SSF90123">
    <property type="entry name" value="ABC transporter transmembrane region"/>
    <property type="match status" value="1"/>
</dbReference>
<comment type="caution">
    <text evidence="10">The sequence shown here is derived from an EMBL/GenBank/DDBJ whole genome shotgun (WGS) entry which is preliminary data.</text>
</comment>
<reference evidence="10" key="2">
    <citation type="submission" date="2024-05" db="EMBL/GenBank/DDBJ databases">
        <title>Rhodohalobacter halophilus gen. nov., sp. nov., a moderately halophilic member of the family Balneolaceae.</title>
        <authorList>
            <person name="Xia J."/>
        </authorList>
    </citation>
    <scope>NUCLEOTIDE SEQUENCE</scope>
    <source>
        <strain evidence="10">WB101</strain>
    </source>
</reference>
<dbReference type="RefSeq" id="WP_237856507.1">
    <property type="nucleotide sequence ID" value="NZ_JAKLWS010000052.1"/>
</dbReference>
<dbReference type="PANTHER" id="PTHR24221:SF632">
    <property type="entry name" value="ATP-DEPENDENT LIPID A-CORE FLIPPASE"/>
    <property type="match status" value="1"/>
</dbReference>
<evidence type="ECO:0000256" key="2">
    <source>
        <dbReference type="ARBA" id="ARBA00022692"/>
    </source>
</evidence>
<keyword evidence="6 7" id="KW-0472">Membrane</keyword>
<protein>
    <submittedName>
        <fullName evidence="10">ABC transporter ATP-binding protein/permease</fullName>
    </submittedName>
</protein>
<feature type="transmembrane region" description="Helical" evidence="7">
    <location>
        <begin position="179"/>
        <end position="197"/>
    </location>
</feature>
<gene>
    <name evidence="10" type="ORF">L6773_20520</name>
</gene>
<sequence>MKQAVRQIYHLLPEGDLFKIGILFVMMIIASVITLIGVGTVPVFVSAVIDADRILNYPVVGEFLTSINVTTPQELAVFGAFALITIYLFKNLFMLFYSYMNGKFMLNRVLFLQNRIFRAYMNSPYTFYISRNSSELLRNINSEVTKIVNGTLQPALLISLNVITTVVVVTGLVVVEPLITGLGIIFFGGFAFLFLRLTKNAISRYGSESLAHRKSMTKAILEGLQGFKDAKVLKREGYFLSEYNHHAHKHKVYDIKNMILNTLPRQIIEMLALSGILFIAVVMVLQGREVSTIVPMIALFGAAVMKLKPSINSIIGDVNRLRYNIYSVEAVYEDLTYLEERYEQETSPRLGEKLSLNHEIRLKNLDYAYPDQSQPAIKNIDITIPKNKAVAFVGPSGVGKTTLVDVILGLLVPQRGTITVDGQNVFSNLDAWQRNIGYIPQFINLLDDSIRRNICFGIPEDEVDEEMLQTAIEIAQLKDFLSTLDDGVETVVGERGVRLSGGQRQRIGIARALYNNPQVLVMDEATSALDNITERVLIKAIERLRGDRTIIMIAHRLTTVKNCDTIYMMKDGEVIADGEYDELLVNSKEFREMSLVDEV</sequence>
<feature type="transmembrane region" description="Helical" evidence="7">
    <location>
        <begin position="267"/>
        <end position="284"/>
    </location>
</feature>
<accession>A0ABS9KJD4</accession>
<evidence type="ECO:0000256" key="7">
    <source>
        <dbReference type="SAM" id="Phobius"/>
    </source>
</evidence>
<keyword evidence="4 10" id="KW-0067">ATP-binding</keyword>
<keyword evidence="2 7" id="KW-0812">Transmembrane</keyword>
<comment type="subcellular location">
    <subcellularLocation>
        <location evidence="1">Cell membrane</location>
        <topology evidence="1">Multi-pass membrane protein</topology>
    </subcellularLocation>
</comment>
<dbReference type="SUPFAM" id="SSF52540">
    <property type="entry name" value="P-loop containing nucleoside triphosphate hydrolases"/>
    <property type="match status" value="1"/>
</dbReference>
<evidence type="ECO:0000256" key="6">
    <source>
        <dbReference type="ARBA" id="ARBA00023136"/>
    </source>
</evidence>
<name>A0ABS9KJD4_9BACT</name>